<dbReference type="HOGENOM" id="CLU_1015865_0_0_1"/>
<dbReference type="AlphaFoldDB" id="A0A067PHC1"/>
<proteinExistence type="predicted"/>
<dbReference type="OrthoDB" id="8922241at2759"/>
<dbReference type="Proteomes" id="UP000027265">
    <property type="component" value="Unassembled WGS sequence"/>
</dbReference>
<evidence type="ECO:0000313" key="4">
    <source>
        <dbReference type="EMBL" id="KDQ54308.1"/>
    </source>
</evidence>
<feature type="region of interest" description="Disordered" evidence="2">
    <location>
        <begin position="117"/>
        <end position="145"/>
    </location>
</feature>
<feature type="region of interest" description="Disordered" evidence="2">
    <location>
        <begin position="1"/>
        <end position="53"/>
    </location>
</feature>
<dbReference type="EMBL" id="KL197729">
    <property type="protein sequence ID" value="KDQ54308.1"/>
    <property type="molecule type" value="Genomic_DNA"/>
</dbReference>
<dbReference type="InterPro" id="IPR013087">
    <property type="entry name" value="Znf_C2H2_type"/>
</dbReference>
<feature type="region of interest" description="Disordered" evidence="2">
    <location>
        <begin position="65"/>
        <end position="94"/>
    </location>
</feature>
<dbReference type="SUPFAM" id="SSF57667">
    <property type="entry name" value="beta-beta-alpha zinc fingers"/>
    <property type="match status" value="1"/>
</dbReference>
<dbReference type="InParanoid" id="A0A067PHC1"/>
<dbReference type="STRING" id="933084.A0A067PHC1"/>
<protein>
    <recommendedName>
        <fullName evidence="3">C2H2-type domain-containing protein</fullName>
    </recommendedName>
</protein>
<keyword evidence="1" id="KW-0479">Metal-binding</keyword>
<feature type="domain" description="C2H2-type" evidence="3">
    <location>
        <begin position="155"/>
        <end position="182"/>
    </location>
</feature>
<sequence>MALEVLSGNLAKVLNRNPPASRRKPSAAPQISPAVAQPSRALPSASLGARGNSVPPACADTIGLAPSPYTGAQQSSHSAPSYRMPSSQHSTRHTYPNQQYHIAPTQFVATPARAHEFRSNQAAQSTRGAQSTQARPSAVQIPAASSSSSLAPEQYACQFCCSSFGRQYDRKRHYESHHASPESRPRNVCSGCGKNFGRTDTLTRHIDSQACTGGTTSGLSPQLAASTSRPTSITYYPSAPHIPGNDILGTIPSNTMSVIGSHAQLPSSPKSTSS</sequence>
<dbReference type="Gene3D" id="3.30.160.60">
    <property type="entry name" value="Classic Zinc Finger"/>
    <property type="match status" value="1"/>
</dbReference>
<organism evidence="4 5">
    <name type="scientific">Jaapia argillacea MUCL 33604</name>
    <dbReference type="NCBI Taxonomy" id="933084"/>
    <lineage>
        <taxon>Eukaryota</taxon>
        <taxon>Fungi</taxon>
        <taxon>Dikarya</taxon>
        <taxon>Basidiomycota</taxon>
        <taxon>Agaricomycotina</taxon>
        <taxon>Agaricomycetes</taxon>
        <taxon>Agaricomycetidae</taxon>
        <taxon>Jaapiales</taxon>
        <taxon>Jaapiaceae</taxon>
        <taxon>Jaapia</taxon>
    </lineage>
</organism>
<feature type="domain" description="C2H2-type" evidence="3">
    <location>
        <begin position="187"/>
        <end position="221"/>
    </location>
</feature>
<keyword evidence="1" id="KW-0862">Zinc</keyword>
<name>A0A067PHC1_9AGAM</name>
<reference evidence="5" key="1">
    <citation type="journal article" date="2014" name="Proc. Natl. Acad. Sci. U.S.A.">
        <title>Extensive sampling of basidiomycete genomes demonstrates inadequacy of the white-rot/brown-rot paradigm for wood decay fungi.</title>
        <authorList>
            <person name="Riley R."/>
            <person name="Salamov A.A."/>
            <person name="Brown D.W."/>
            <person name="Nagy L.G."/>
            <person name="Floudas D."/>
            <person name="Held B.W."/>
            <person name="Levasseur A."/>
            <person name="Lombard V."/>
            <person name="Morin E."/>
            <person name="Otillar R."/>
            <person name="Lindquist E.A."/>
            <person name="Sun H."/>
            <person name="LaButti K.M."/>
            <person name="Schmutz J."/>
            <person name="Jabbour D."/>
            <person name="Luo H."/>
            <person name="Baker S.E."/>
            <person name="Pisabarro A.G."/>
            <person name="Walton J.D."/>
            <person name="Blanchette R.A."/>
            <person name="Henrissat B."/>
            <person name="Martin F."/>
            <person name="Cullen D."/>
            <person name="Hibbett D.S."/>
            <person name="Grigoriev I.V."/>
        </authorList>
    </citation>
    <scope>NUCLEOTIDE SEQUENCE [LARGE SCALE GENOMIC DNA]</scope>
    <source>
        <strain evidence="5">MUCL 33604</strain>
    </source>
</reference>
<evidence type="ECO:0000313" key="5">
    <source>
        <dbReference type="Proteomes" id="UP000027265"/>
    </source>
</evidence>
<feature type="compositionally biased region" description="Polar residues" evidence="2">
    <location>
        <begin position="70"/>
        <end position="94"/>
    </location>
</feature>
<gene>
    <name evidence="4" type="ORF">JAAARDRAFT_404721</name>
</gene>
<dbReference type="PROSITE" id="PS50157">
    <property type="entry name" value="ZINC_FINGER_C2H2_2"/>
    <property type="match status" value="2"/>
</dbReference>
<keyword evidence="5" id="KW-1185">Reference proteome</keyword>
<evidence type="ECO:0000256" key="1">
    <source>
        <dbReference type="PROSITE-ProRule" id="PRU00042"/>
    </source>
</evidence>
<keyword evidence="1" id="KW-0863">Zinc-finger</keyword>
<accession>A0A067PHC1</accession>
<evidence type="ECO:0000259" key="3">
    <source>
        <dbReference type="PROSITE" id="PS50157"/>
    </source>
</evidence>
<feature type="compositionally biased region" description="Polar residues" evidence="2">
    <location>
        <begin position="119"/>
        <end position="135"/>
    </location>
</feature>
<dbReference type="GO" id="GO:0008270">
    <property type="term" value="F:zinc ion binding"/>
    <property type="evidence" value="ECO:0007669"/>
    <property type="project" value="UniProtKB-KW"/>
</dbReference>
<dbReference type="InterPro" id="IPR036236">
    <property type="entry name" value="Znf_C2H2_sf"/>
</dbReference>
<dbReference type="PROSITE" id="PS00028">
    <property type="entry name" value="ZINC_FINGER_C2H2_1"/>
    <property type="match status" value="1"/>
</dbReference>
<feature type="compositionally biased region" description="Low complexity" evidence="2">
    <location>
        <begin position="136"/>
        <end position="145"/>
    </location>
</feature>
<evidence type="ECO:0000256" key="2">
    <source>
        <dbReference type="SAM" id="MobiDB-lite"/>
    </source>
</evidence>